<dbReference type="PANTHER" id="PTHR33568">
    <property type="entry name" value="DNA POLYMERASE"/>
    <property type="match status" value="1"/>
</dbReference>
<evidence type="ECO:0000256" key="3">
    <source>
        <dbReference type="ARBA" id="ARBA00022679"/>
    </source>
</evidence>
<proteinExistence type="inferred from homology"/>
<feature type="non-terminal residue" evidence="10">
    <location>
        <position position="1"/>
    </location>
</feature>
<dbReference type="InterPro" id="IPR012337">
    <property type="entry name" value="RNaseH-like_sf"/>
</dbReference>
<dbReference type="Gene3D" id="3.30.420.10">
    <property type="entry name" value="Ribonuclease H-like superfamily/Ribonuclease H"/>
    <property type="match status" value="1"/>
</dbReference>
<dbReference type="InterPro" id="IPR036397">
    <property type="entry name" value="RNaseH_sf"/>
</dbReference>
<evidence type="ECO:0000256" key="1">
    <source>
        <dbReference type="ARBA" id="ARBA00005755"/>
    </source>
</evidence>
<comment type="catalytic activity">
    <reaction evidence="8">
        <text>DNA(n) + a 2'-deoxyribonucleoside 5'-triphosphate = DNA(n+1) + diphosphate</text>
        <dbReference type="Rhea" id="RHEA:22508"/>
        <dbReference type="Rhea" id="RHEA-COMP:17339"/>
        <dbReference type="Rhea" id="RHEA-COMP:17340"/>
        <dbReference type="ChEBI" id="CHEBI:33019"/>
        <dbReference type="ChEBI" id="CHEBI:61560"/>
        <dbReference type="ChEBI" id="CHEBI:173112"/>
        <dbReference type="EC" id="2.7.7.7"/>
    </reaction>
</comment>
<keyword evidence="11" id="KW-1185">Reference proteome</keyword>
<evidence type="ECO:0000256" key="8">
    <source>
        <dbReference type="ARBA" id="ARBA00049244"/>
    </source>
</evidence>
<evidence type="ECO:0000313" key="11">
    <source>
        <dbReference type="Proteomes" id="UP001162164"/>
    </source>
</evidence>
<evidence type="ECO:0000313" key="10">
    <source>
        <dbReference type="EMBL" id="KAJ8974555.1"/>
    </source>
</evidence>
<organism evidence="10 11">
    <name type="scientific">Molorchus minor</name>
    <dbReference type="NCBI Taxonomy" id="1323400"/>
    <lineage>
        <taxon>Eukaryota</taxon>
        <taxon>Metazoa</taxon>
        <taxon>Ecdysozoa</taxon>
        <taxon>Arthropoda</taxon>
        <taxon>Hexapoda</taxon>
        <taxon>Insecta</taxon>
        <taxon>Pterygota</taxon>
        <taxon>Neoptera</taxon>
        <taxon>Endopterygota</taxon>
        <taxon>Coleoptera</taxon>
        <taxon>Polyphaga</taxon>
        <taxon>Cucujiformia</taxon>
        <taxon>Chrysomeloidea</taxon>
        <taxon>Cerambycidae</taxon>
        <taxon>Lamiinae</taxon>
        <taxon>Monochamini</taxon>
        <taxon>Molorchus</taxon>
    </lineage>
</organism>
<comment type="similarity">
    <text evidence="1">Belongs to the DNA polymerase type-B family.</text>
</comment>
<evidence type="ECO:0000256" key="2">
    <source>
        <dbReference type="ARBA" id="ARBA00012417"/>
    </source>
</evidence>
<evidence type="ECO:0000256" key="5">
    <source>
        <dbReference type="ARBA" id="ARBA00022705"/>
    </source>
</evidence>
<dbReference type="InterPro" id="IPR004868">
    <property type="entry name" value="DNA-dir_DNA_pol_B_mt/vir"/>
</dbReference>
<evidence type="ECO:0000256" key="6">
    <source>
        <dbReference type="ARBA" id="ARBA00022932"/>
    </source>
</evidence>
<name>A0ABQ9JAE0_9CUCU</name>
<sequence>PDKRAPKTKDTLFIFYDLETRQEKMLGDGSFLHEPNLCVFAQCCDECIETNIKICYKCGVTQQVLRVNPVNNFTDGLTFNIVVIAHNGQAFDHQFCLKYVLTKTDLKPELIMRGIKIISMTIANVRFLDSLNYFPMGLSKLPKVFDLGPELKKGYFPHLFNTLENEKYVGPLPYVEYYDADNMKIKDREKFLQWYGQHKYDVFDMQRDLVECCVSDVQILKEACLKFRQQLLETTNVCPFTEACTIASACNKVFRRNFLEPNTIGIIPKDGYRWRENQSKIAIQWLVWEEKQRSVNIIHAAKQQEAVVNGAKVDGYCSETKQVFEFSFFTGATTASNITELNPLTGALRKL</sequence>
<dbReference type="Proteomes" id="UP001162164">
    <property type="component" value="Unassembled WGS sequence"/>
</dbReference>
<dbReference type="Pfam" id="PF03175">
    <property type="entry name" value="DNA_pol_B_2"/>
    <property type="match status" value="1"/>
</dbReference>
<dbReference type="SUPFAM" id="SSF53098">
    <property type="entry name" value="Ribonuclease H-like"/>
    <property type="match status" value="1"/>
</dbReference>
<reference evidence="10" key="1">
    <citation type="journal article" date="2023" name="Insect Mol. Biol.">
        <title>Genome sequencing provides insights into the evolution of gene families encoding plant cell wall-degrading enzymes in longhorned beetles.</title>
        <authorList>
            <person name="Shin N.R."/>
            <person name="Okamura Y."/>
            <person name="Kirsch R."/>
            <person name="Pauchet Y."/>
        </authorList>
    </citation>
    <scope>NUCLEOTIDE SEQUENCE</scope>
    <source>
        <strain evidence="10">MMC_N1</strain>
    </source>
</reference>
<dbReference type="EC" id="2.7.7.7" evidence="2"/>
<gene>
    <name evidence="10" type="ORF">NQ317_000531</name>
</gene>
<accession>A0ABQ9JAE0</accession>
<keyword evidence="6" id="KW-0239">DNA-directed DNA polymerase</keyword>
<keyword evidence="4" id="KW-0548">Nucleotidyltransferase</keyword>
<comment type="caution">
    <text evidence="10">The sequence shown here is derived from an EMBL/GenBank/DDBJ whole genome shotgun (WGS) entry which is preliminary data.</text>
</comment>
<keyword evidence="7" id="KW-0238">DNA-binding</keyword>
<protein>
    <recommendedName>
        <fullName evidence="2">DNA-directed DNA polymerase</fullName>
        <ecNumber evidence="2">2.7.7.7</ecNumber>
    </recommendedName>
</protein>
<dbReference type="PANTHER" id="PTHR33568:SF3">
    <property type="entry name" value="DNA-DIRECTED DNA POLYMERASE"/>
    <property type="match status" value="1"/>
</dbReference>
<feature type="domain" description="DNA-directed DNA polymerase family B mitochondria/virus" evidence="9">
    <location>
        <begin position="82"/>
        <end position="262"/>
    </location>
</feature>
<evidence type="ECO:0000256" key="4">
    <source>
        <dbReference type="ARBA" id="ARBA00022695"/>
    </source>
</evidence>
<keyword evidence="5" id="KW-0235">DNA replication</keyword>
<dbReference type="EMBL" id="JAPWTJ010000972">
    <property type="protein sequence ID" value="KAJ8974555.1"/>
    <property type="molecule type" value="Genomic_DNA"/>
</dbReference>
<evidence type="ECO:0000259" key="9">
    <source>
        <dbReference type="Pfam" id="PF03175"/>
    </source>
</evidence>
<evidence type="ECO:0000256" key="7">
    <source>
        <dbReference type="ARBA" id="ARBA00023125"/>
    </source>
</evidence>
<keyword evidence="3" id="KW-0808">Transferase</keyword>